<dbReference type="InterPro" id="IPR000944">
    <property type="entry name" value="Tscrpt_reg_Rrf2"/>
</dbReference>
<dbReference type="Proteomes" id="UP000572212">
    <property type="component" value="Unassembled WGS sequence"/>
</dbReference>
<protein>
    <recommendedName>
        <fullName evidence="3">HTH-type transcriptional regulator NsrR</fullName>
    </recommendedName>
</protein>
<dbReference type="Pfam" id="PF02082">
    <property type="entry name" value="Rrf2"/>
    <property type="match status" value="1"/>
</dbReference>
<proteinExistence type="predicted"/>
<accession>A0A841RI18</accession>
<dbReference type="GO" id="GO:0005829">
    <property type="term" value="C:cytosol"/>
    <property type="evidence" value="ECO:0007669"/>
    <property type="project" value="TreeGrafter"/>
</dbReference>
<organism evidence="4 5">
    <name type="scientific">Gracilibacillus halotolerans</name>
    <dbReference type="NCBI Taxonomy" id="74386"/>
    <lineage>
        <taxon>Bacteria</taxon>
        <taxon>Bacillati</taxon>
        <taxon>Bacillota</taxon>
        <taxon>Bacilli</taxon>
        <taxon>Bacillales</taxon>
        <taxon>Bacillaceae</taxon>
        <taxon>Gracilibacillus</taxon>
    </lineage>
</organism>
<dbReference type="SUPFAM" id="SSF46785">
    <property type="entry name" value="Winged helix' DNA-binding domain"/>
    <property type="match status" value="1"/>
</dbReference>
<comment type="cofactor">
    <cofactor evidence="2">
        <name>[2Fe-2S] cluster</name>
        <dbReference type="ChEBI" id="CHEBI:190135"/>
    </cofactor>
</comment>
<evidence type="ECO:0000313" key="5">
    <source>
        <dbReference type="Proteomes" id="UP000572212"/>
    </source>
</evidence>
<keyword evidence="5" id="KW-1185">Reference proteome</keyword>
<dbReference type="Gene3D" id="1.10.10.10">
    <property type="entry name" value="Winged helix-like DNA-binding domain superfamily/Winged helix DNA-binding domain"/>
    <property type="match status" value="1"/>
</dbReference>
<evidence type="ECO:0000313" key="4">
    <source>
        <dbReference type="EMBL" id="MBB6511507.1"/>
    </source>
</evidence>
<reference evidence="4 5" key="1">
    <citation type="submission" date="2020-08" db="EMBL/GenBank/DDBJ databases">
        <title>Genomic Encyclopedia of Type Strains, Phase IV (KMG-IV): sequencing the most valuable type-strain genomes for metagenomic binning, comparative biology and taxonomic classification.</title>
        <authorList>
            <person name="Goeker M."/>
        </authorList>
    </citation>
    <scope>NUCLEOTIDE SEQUENCE [LARGE SCALE GENOMIC DNA]</scope>
    <source>
        <strain evidence="4 5">DSM 11805</strain>
    </source>
</reference>
<dbReference type="PROSITE" id="PS51197">
    <property type="entry name" value="HTH_RRF2_2"/>
    <property type="match status" value="1"/>
</dbReference>
<comment type="caution">
    <text evidence="4">The sequence shown here is derived from an EMBL/GenBank/DDBJ whole genome shotgun (WGS) entry which is preliminary data.</text>
</comment>
<name>A0A841RI18_9BACI</name>
<dbReference type="AlphaFoldDB" id="A0A841RI18"/>
<dbReference type="GO" id="GO:0003677">
    <property type="term" value="F:DNA binding"/>
    <property type="evidence" value="ECO:0007669"/>
    <property type="project" value="UniProtKB-KW"/>
</dbReference>
<evidence type="ECO:0000256" key="1">
    <source>
        <dbReference type="ARBA" id="ARBA00023125"/>
    </source>
</evidence>
<gene>
    <name evidence="4" type="ORF">GGQ92_000274</name>
</gene>
<keyword evidence="1" id="KW-0238">DNA-binding</keyword>
<evidence type="ECO:0000256" key="3">
    <source>
        <dbReference type="ARBA" id="ARBA00040173"/>
    </source>
</evidence>
<evidence type="ECO:0000256" key="2">
    <source>
        <dbReference type="ARBA" id="ARBA00034078"/>
    </source>
</evidence>
<dbReference type="RefSeq" id="WP_184243802.1">
    <property type="nucleotide sequence ID" value="NZ_BAAACU010000022.1"/>
</dbReference>
<dbReference type="NCBIfam" id="TIGR00738">
    <property type="entry name" value="rrf2_super"/>
    <property type="match status" value="1"/>
</dbReference>
<dbReference type="PANTHER" id="PTHR33221:SF4">
    <property type="entry name" value="HTH-TYPE TRANSCRIPTIONAL REPRESSOR NSRR"/>
    <property type="match status" value="1"/>
</dbReference>
<dbReference type="InterPro" id="IPR036390">
    <property type="entry name" value="WH_DNA-bd_sf"/>
</dbReference>
<dbReference type="PANTHER" id="PTHR33221">
    <property type="entry name" value="WINGED HELIX-TURN-HELIX TRANSCRIPTIONAL REGULATOR, RRF2 FAMILY"/>
    <property type="match status" value="1"/>
</dbReference>
<sequence>MRLKKYTDYALRVLIYTASSEDKVSIKEISESFFISAEHIRKVVHQLSKHDYIETTRGRNGGIRLHKNPEDINLGEVIRLMENDFYLVECFNCEVNRCILTPSCSLRSILADATQAFLTVLDQYTLKDLIVNKEDWEDLFRNM</sequence>
<dbReference type="EMBL" id="JACHON010000001">
    <property type="protein sequence ID" value="MBB6511507.1"/>
    <property type="molecule type" value="Genomic_DNA"/>
</dbReference>
<dbReference type="InterPro" id="IPR036388">
    <property type="entry name" value="WH-like_DNA-bd_sf"/>
</dbReference>
<dbReference type="GO" id="GO:0003700">
    <property type="term" value="F:DNA-binding transcription factor activity"/>
    <property type="evidence" value="ECO:0007669"/>
    <property type="project" value="TreeGrafter"/>
</dbReference>